<evidence type="ECO:0008006" key="6">
    <source>
        <dbReference type="Google" id="ProtNLM"/>
    </source>
</evidence>
<comment type="caution">
    <text evidence="4">The sequence shown here is derived from an EMBL/GenBank/DDBJ whole genome shotgun (WGS) entry which is preliminary data.</text>
</comment>
<evidence type="ECO:0000256" key="2">
    <source>
        <dbReference type="SAM" id="MobiDB-lite"/>
    </source>
</evidence>
<dbReference type="AlphaFoldDB" id="A0A9D1IHB4"/>
<dbReference type="Proteomes" id="UP000824071">
    <property type="component" value="Unassembled WGS sequence"/>
</dbReference>
<protein>
    <recommendedName>
        <fullName evidence="6">Cell division protein FtsL</fullName>
    </recommendedName>
</protein>
<name>A0A9D1IHB4_9FIRM</name>
<keyword evidence="3" id="KW-0812">Transmembrane</keyword>
<feature type="coiled-coil region" evidence="1">
    <location>
        <begin position="91"/>
        <end position="118"/>
    </location>
</feature>
<keyword evidence="1" id="KW-0175">Coiled coil</keyword>
<organism evidence="4 5">
    <name type="scientific">Candidatus Fimenecus excrementigallinarum</name>
    <dbReference type="NCBI Taxonomy" id="2840816"/>
    <lineage>
        <taxon>Bacteria</taxon>
        <taxon>Bacillati</taxon>
        <taxon>Bacillota</taxon>
        <taxon>Clostridia</taxon>
        <taxon>Candidatus Fimenecus</taxon>
    </lineage>
</organism>
<keyword evidence="3" id="KW-1133">Transmembrane helix</keyword>
<evidence type="ECO:0000313" key="4">
    <source>
        <dbReference type="EMBL" id="HIU36004.1"/>
    </source>
</evidence>
<proteinExistence type="predicted"/>
<gene>
    <name evidence="4" type="ORF">IAC53_05290</name>
</gene>
<reference evidence="4" key="2">
    <citation type="journal article" date="2021" name="PeerJ">
        <title>Extensive microbial diversity within the chicken gut microbiome revealed by metagenomics and culture.</title>
        <authorList>
            <person name="Gilroy R."/>
            <person name="Ravi A."/>
            <person name="Getino M."/>
            <person name="Pursley I."/>
            <person name="Horton D.L."/>
            <person name="Alikhan N.F."/>
            <person name="Baker D."/>
            <person name="Gharbi K."/>
            <person name="Hall N."/>
            <person name="Watson M."/>
            <person name="Adriaenssens E.M."/>
            <person name="Foster-Nyarko E."/>
            <person name="Jarju S."/>
            <person name="Secka A."/>
            <person name="Antonio M."/>
            <person name="Oren A."/>
            <person name="Chaudhuri R.R."/>
            <person name="La Ragione R."/>
            <person name="Hildebrand F."/>
            <person name="Pallen M.J."/>
        </authorList>
    </citation>
    <scope>NUCLEOTIDE SEQUENCE</scope>
    <source>
        <strain evidence="4">ChiGjej1B1-19959</strain>
    </source>
</reference>
<keyword evidence="3" id="KW-0472">Membrane</keyword>
<dbReference type="EMBL" id="DVMW01000032">
    <property type="protein sequence ID" value="HIU36004.1"/>
    <property type="molecule type" value="Genomic_DNA"/>
</dbReference>
<accession>A0A9D1IHB4</accession>
<evidence type="ECO:0000256" key="1">
    <source>
        <dbReference type="SAM" id="Coils"/>
    </source>
</evidence>
<feature type="region of interest" description="Disordered" evidence="2">
    <location>
        <begin position="25"/>
        <end position="46"/>
    </location>
</feature>
<evidence type="ECO:0000313" key="5">
    <source>
        <dbReference type="Proteomes" id="UP000824071"/>
    </source>
</evidence>
<reference evidence="4" key="1">
    <citation type="submission" date="2020-10" db="EMBL/GenBank/DDBJ databases">
        <authorList>
            <person name="Gilroy R."/>
        </authorList>
    </citation>
    <scope>NUCLEOTIDE SEQUENCE</scope>
    <source>
        <strain evidence="4">ChiGjej1B1-19959</strain>
    </source>
</reference>
<evidence type="ECO:0000256" key="3">
    <source>
        <dbReference type="SAM" id="Phobius"/>
    </source>
</evidence>
<feature type="transmembrane region" description="Helical" evidence="3">
    <location>
        <begin position="67"/>
        <end position="87"/>
    </location>
</feature>
<sequence length="184" mass="20490">MARNARYSEIDFARFEPPAQAFEQNAARKLAPKPASSPQQPPMRLVERKKKTVAEARREMQAGGRQALKILSIAVFLLSLFAVLLYGRLRADELSREVDAAAVLLQEAQDENTRLNMKLDADFSLERVEAYARDVLGMTKAEGYQIEHIDLSGEDAVVVSGDKSVSPQEEPSVVDRVLAYLKSK</sequence>